<dbReference type="AlphaFoldDB" id="A0A654U4T3"/>
<evidence type="ECO:0000313" key="5">
    <source>
        <dbReference type="Proteomes" id="UP000050164"/>
    </source>
</evidence>
<reference evidence="4 5" key="1">
    <citation type="submission" date="2015-03" db="EMBL/GenBank/DDBJ databases">
        <authorList>
            <consortium name="Pathogen Informatics"/>
        </authorList>
    </citation>
    <scope>NUCLEOTIDE SEQUENCE [LARGE SCALE GENOMIC DNA]</scope>
    <source>
        <strain evidence="3 5">Bir 185</strain>
        <strain evidence="2 4">C09601061</strain>
    </source>
</reference>
<dbReference type="EMBL" id="CGCX01001574">
    <property type="protein sequence ID" value="CFR97661.1"/>
    <property type="molecule type" value="Genomic_DNA"/>
</dbReference>
<organism evidence="2 4">
    <name type="scientific">Mycobacterium tuberculosis</name>
    <dbReference type="NCBI Taxonomy" id="1773"/>
    <lineage>
        <taxon>Bacteria</taxon>
        <taxon>Bacillati</taxon>
        <taxon>Actinomycetota</taxon>
        <taxon>Actinomycetes</taxon>
        <taxon>Mycobacteriales</taxon>
        <taxon>Mycobacteriaceae</taxon>
        <taxon>Mycobacterium</taxon>
        <taxon>Mycobacterium tuberculosis complex</taxon>
    </lineage>
</organism>
<dbReference type="Proteomes" id="UP000050164">
    <property type="component" value="Unassembled WGS sequence"/>
</dbReference>
<dbReference type="EMBL" id="CNFT01002408">
    <property type="protein sequence ID" value="CKU23709.1"/>
    <property type="molecule type" value="Genomic_DNA"/>
</dbReference>
<dbReference type="Proteomes" id="UP000046680">
    <property type="component" value="Unassembled WGS sequence"/>
</dbReference>
<evidence type="ECO:0000313" key="3">
    <source>
        <dbReference type="EMBL" id="CKU23709.1"/>
    </source>
</evidence>
<feature type="region of interest" description="Disordered" evidence="1">
    <location>
        <begin position="1"/>
        <end position="31"/>
    </location>
</feature>
<sequence length="125" mass="12945">MQCRRPRHPDTDGRDLARRPAGQPDPGPAVDAAGVQAQIGADLDQRFFKAPNVIDHVEGFGQPDDRVADQLPRTVPGDLAAAVGVDDRSAVNGSLVCLGTPSGGVDRGVFQQQQRVGAAGDPGVG</sequence>
<evidence type="ECO:0000313" key="4">
    <source>
        <dbReference type="Proteomes" id="UP000046680"/>
    </source>
</evidence>
<protein>
    <submittedName>
        <fullName evidence="2">Uncharacterized protein</fullName>
    </submittedName>
</protein>
<feature type="compositionally biased region" description="Basic and acidic residues" evidence="1">
    <location>
        <begin position="8"/>
        <end position="18"/>
    </location>
</feature>
<evidence type="ECO:0000313" key="2">
    <source>
        <dbReference type="EMBL" id="CFR97661.1"/>
    </source>
</evidence>
<proteinExistence type="predicted"/>
<gene>
    <name evidence="2" type="ORF">ERS007657_03346</name>
    <name evidence="3" type="ORF">ERS027659_05121</name>
</gene>
<name>A0A654U4T3_MYCTX</name>
<evidence type="ECO:0000256" key="1">
    <source>
        <dbReference type="SAM" id="MobiDB-lite"/>
    </source>
</evidence>
<accession>A0A654U4T3</accession>